<dbReference type="Proteomes" id="UP000664545">
    <property type="component" value="Unassembled WGS sequence"/>
</dbReference>
<keyword evidence="5 8" id="KW-0378">Hydrolase</keyword>
<comment type="similarity">
    <text evidence="2 8">Belongs to the PHP hydrolase family. HisK subfamily.</text>
</comment>
<dbReference type="InterPro" id="IPR003141">
    <property type="entry name" value="Pol/His_phosphatase_N"/>
</dbReference>
<evidence type="ECO:0000256" key="7">
    <source>
        <dbReference type="ARBA" id="ARBA00049158"/>
    </source>
</evidence>
<dbReference type="EC" id="3.1.3.15" evidence="3 8"/>
<dbReference type="GO" id="GO:0005737">
    <property type="term" value="C:cytoplasm"/>
    <property type="evidence" value="ECO:0007669"/>
    <property type="project" value="TreeGrafter"/>
</dbReference>
<sequence>MYDYHTHSFFSDDCTTPIQDMIEAAIRKGVKELAITDHFDPDYPDPHFPFLIDFDKYYETLLDVEKKYVNQIKIIKGIEIGIQHGQTLAQCRKAANDFTYDFIIGSFHCVDNLDLYTGYFDGIRTTHEGFERCYQYVYDCLKEYKDFDVLGHINVIDRYAPNQEIPNYAPYMDQIEAILKLLIENGKGIEFNASCFRYLKDGRTTPSREILTLYKDLGGEILTYGSDAHNTANIADHFDEVMEMLKNIGFKYLTTFENRKPDFVKL</sequence>
<accession>A0A939D720</accession>
<proteinExistence type="inferred from homology"/>
<evidence type="ECO:0000256" key="6">
    <source>
        <dbReference type="ARBA" id="ARBA00023102"/>
    </source>
</evidence>
<dbReference type="PANTHER" id="PTHR21039:SF0">
    <property type="entry name" value="HISTIDINOL-PHOSPHATASE"/>
    <property type="match status" value="1"/>
</dbReference>
<dbReference type="InterPro" id="IPR016195">
    <property type="entry name" value="Pol/histidinol_Pase-like"/>
</dbReference>
<dbReference type="EMBL" id="JAFJZZ010000001">
    <property type="protein sequence ID" value="MBN7772427.1"/>
    <property type="molecule type" value="Genomic_DNA"/>
</dbReference>
<dbReference type="Gene3D" id="3.20.20.140">
    <property type="entry name" value="Metal-dependent hydrolases"/>
    <property type="match status" value="1"/>
</dbReference>
<evidence type="ECO:0000313" key="11">
    <source>
        <dbReference type="Proteomes" id="UP000664545"/>
    </source>
</evidence>
<keyword evidence="6 8" id="KW-0368">Histidine biosynthesis</keyword>
<dbReference type="GO" id="GO:0004401">
    <property type="term" value="F:histidinol-phosphatase activity"/>
    <property type="evidence" value="ECO:0007669"/>
    <property type="project" value="UniProtKB-UniRule"/>
</dbReference>
<dbReference type="SUPFAM" id="SSF89550">
    <property type="entry name" value="PHP domain-like"/>
    <property type="match status" value="1"/>
</dbReference>
<organism evidence="10 11">
    <name type="scientific">Clostridium aminobutyricum</name>
    <dbReference type="NCBI Taxonomy" id="33953"/>
    <lineage>
        <taxon>Bacteria</taxon>
        <taxon>Bacillati</taxon>
        <taxon>Bacillota</taxon>
        <taxon>Clostridia</taxon>
        <taxon>Eubacteriales</taxon>
        <taxon>Clostridiaceae</taxon>
        <taxon>Clostridium</taxon>
    </lineage>
</organism>
<dbReference type="RefSeq" id="WP_206581232.1">
    <property type="nucleotide sequence ID" value="NZ_JAFJZZ010000001.1"/>
</dbReference>
<dbReference type="NCBIfam" id="TIGR01856">
    <property type="entry name" value="hisJ_fam"/>
    <property type="match status" value="1"/>
</dbReference>
<evidence type="ECO:0000256" key="5">
    <source>
        <dbReference type="ARBA" id="ARBA00022801"/>
    </source>
</evidence>
<evidence type="ECO:0000256" key="8">
    <source>
        <dbReference type="RuleBase" id="RU366003"/>
    </source>
</evidence>
<comment type="pathway">
    <text evidence="1 8">Amino-acid biosynthesis; L-histidine biosynthesis; L-histidine from 5-phospho-alpha-D-ribose 1-diphosphate: step 8/9.</text>
</comment>
<dbReference type="GO" id="GO:0000105">
    <property type="term" value="P:L-histidine biosynthetic process"/>
    <property type="evidence" value="ECO:0007669"/>
    <property type="project" value="UniProtKB-UniRule"/>
</dbReference>
<dbReference type="InterPro" id="IPR010140">
    <property type="entry name" value="Histidinol_P_phosphatase_HisJ"/>
</dbReference>
<keyword evidence="11" id="KW-1185">Reference proteome</keyword>
<dbReference type="InterPro" id="IPR004013">
    <property type="entry name" value="PHP_dom"/>
</dbReference>
<name>A0A939D720_CLOAM</name>
<evidence type="ECO:0000259" key="9">
    <source>
        <dbReference type="SMART" id="SM00481"/>
    </source>
</evidence>
<dbReference type="PANTHER" id="PTHR21039">
    <property type="entry name" value="HISTIDINOL PHOSPHATASE-RELATED"/>
    <property type="match status" value="1"/>
</dbReference>
<evidence type="ECO:0000256" key="4">
    <source>
        <dbReference type="ARBA" id="ARBA00022605"/>
    </source>
</evidence>
<keyword evidence="4 8" id="KW-0028">Amino-acid biosynthesis</keyword>
<evidence type="ECO:0000256" key="1">
    <source>
        <dbReference type="ARBA" id="ARBA00004970"/>
    </source>
</evidence>
<evidence type="ECO:0000256" key="2">
    <source>
        <dbReference type="ARBA" id="ARBA00009152"/>
    </source>
</evidence>
<reference evidence="10" key="1">
    <citation type="submission" date="2021-02" db="EMBL/GenBank/DDBJ databases">
        <title>Abyssanaerobacter marinus gen.nov., sp., nov, anaerobic bacterium isolated from the Onnuri vent field of Indian Ocean and suggestion of Mogibacteriaceae fam. nov., and proposal of reclassification of ambiguous this family's genus member.</title>
        <authorList>
            <person name="Kim Y.J."/>
            <person name="Yang J.-A."/>
        </authorList>
    </citation>
    <scope>NUCLEOTIDE SEQUENCE</scope>
    <source>
        <strain evidence="10">DSM 2634</strain>
    </source>
</reference>
<evidence type="ECO:0000256" key="3">
    <source>
        <dbReference type="ARBA" id="ARBA00013085"/>
    </source>
</evidence>
<protein>
    <recommendedName>
        <fullName evidence="3 8">Histidinol-phosphatase</fullName>
        <shortName evidence="8">HolPase</shortName>
        <ecNumber evidence="3 8">3.1.3.15</ecNumber>
    </recommendedName>
</protein>
<comment type="caution">
    <text evidence="10">The sequence shown here is derived from an EMBL/GenBank/DDBJ whole genome shotgun (WGS) entry which is preliminary data.</text>
</comment>
<dbReference type="Pfam" id="PF02811">
    <property type="entry name" value="PHP"/>
    <property type="match status" value="1"/>
</dbReference>
<dbReference type="AlphaFoldDB" id="A0A939D720"/>
<feature type="domain" description="Polymerase/histidinol phosphatase N-terminal" evidence="9">
    <location>
        <begin position="2"/>
        <end position="84"/>
    </location>
</feature>
<comment type="catalytic activity">
    <reaction evidence="7 8">
        <text>L-histidinol phosphate + H2O = L-histidinol + phosphate</text>
        <dbReference type="Rhea" id="RHEA:14465"/>
        <dbReference type="ChEBI" id="CHEBI:15377"/>
        <dbReference type="ChEBI" id="CHEBI:43474"/>
        <dbReference type="ChEBI" id="CHEBI:57699"/>
        <dbReference type="ChEBI" id="CHEBI:57980"/>
        <dbReference type="EC" id="3.1.3.15"/>
    </reaction>
</comment>
<gene>
    <name evidence="10" type="ORF">JYB65_03545</name>
</gene>
<dbReference type="SMART" id="SM00481">
    <property type="entry name" value="POLIIIAc"/>
    <property type="match status" value="1"/>
</dbReference>
<evidence type="ECO:0000313" key="10">
    <source>
        <dbReference type="EMBL" id="MBN7772427.1"/>
    </source>
</evidence>